<protein>
    <submittedName>
        <fullName evidence="2">NnrS protein involved in response to NO</fullName>
    </submittedName>
</protein>
<sequence length="217" mass="24043">VFTANALQQKKAGRLDHNPLLEYISAASLVLFIYGALGDMDARLDANLAGSLAFFTAAVQMVRFLRWRTWRIIDAPLVLVMHLSYLWFIFALVLFGAAAFMEQIPDGLWLHAFTVGALSMMMLSLITRVALRHTGRPLVPARLMLLSFGLMFVAAILRVMTSAGILSSDWLAVTIMIWGLSFALYLILHGTYLIRPSLPKRKKTTGRGSDGRASELG</sequence>
<keyword evidence="1" id="KW-0812">Transmembrane</keyword>
<evidence type="ECO:0000256" key="1">
    <source>
        <dbReference type="SAM" id="Phobius"/>
    </source>
</evidence>
<dbReference type="InterPro" id="IPR010266">
    <property type="entry name" value="NnrS"/>
</dbReference>
<feature type="transmembrane region" description="Helical" evidence="1">
    <location>
        <begin position="20"/>
        <end position="37"/>
    </location>
</feature>
<accession>A0A3B0T2I2</accession>
<reference evidence="2" key="1">
    <citation type="submission" date="2018-06" db="EMBL/GenBank/DDBJ databases">
        <authorList>
            <person name="Zhirakovskaya E."/>
        </authorList>
    </citation>
    <scope>NUCLEOTIDE SEQUENCE</scope>
</reference>
<feature type="non-terminal residue" evidence="2">
    <location>
        <position position="1"/>
    </location>
</feature>
<dbReference type="AlphaFoldDB" id="A0A3B0T2I2"/>
<feature type="transmembrane region" description="Helical" evidence="1">
    <location>
        <begin position="49"/>
        <end position="65"/>
    </location>
</feature>
<dbReference type="Pfam" id="PF05940">
    <property type="entry name" value="NnrS"/>
    <property type="match status" value="1"/>
</dbReference>
<dbReference type="EMBL" id="UOEJ01000244">
    <property type="protein sequence ID" value="VAW06549.1"/>
    <property type="molecule type" value="Genomic_DNA"/>
</dbReference>
<keyword evidence="1" id="KW-0472">Membrane</keyword>
<feature type="transmembrane region" description="Helical" evidence="1">
    <location>
        <begin position="77"/>
        <end position="101"/>
    </location>
</feature>
<feature type="transmembrane region" description="Helical" evidence="1">
    <location>
        <begin position="143"/>
        <end position="165"/>
    </location>
</feature>
<proteinExistence type="predicted"/>
<evidence type="ECO:0000313" key="2">
    <source>
        <dbReference type="EMBL" id="VAW06549.1"/>
    </source>
</evidence>
<feature type="transmembrane region" description="Helical" evidence="1">
    <location>
        <begin position="107"/>
        <end position="131"/>
    </location>
</feature>
<feature type="transmembrane region" description="Helical" evidence="1">
    <location>
        <begin position="171"/>
        <end position="194"/>
    </location>
</feature>
<keyword evidence="1" id="KW-1133">Transmembrane helix</keyword>
<name>A0A3B0T2I2_9ZZZZ</name>
<gene>
    <name evidence="2" type="ORF">MNBD_ALPHA01-87</name>
</gene>
<organism evidence="2">
    <name type="scientific">hydrothermal vent metagenome</name>
    <dbReference type="NCBI Taxonomy" id="652676"/>
    <lineage>
        <taxon>unclassified sequences</taxon>
        <taxon>metagenomes</taxon>
        <taxon>ecological metagenomes</taxon>
    </lineage>
</organism>